<reference evidence="6" key="2">
    <citation type="submission" date="2017-02" db="EMBL/GenBank/DDBJ databases">
        <title>Sunflower complete genome.</title>
        <authorList>
            <person name="Langlade N."/>
            <person name="Munos S."/>
        </authorList>
    </citation>
    <scope>NUCLEOTIDE SEQUENCE [LARGE SCALE GENOMIC DNA]</scope>
    <source>
        <tissue evidence="6">Leaves</tissue>
    </source>
</reference>
<dbReference type="InParanoid" id="A0A251T2V8"/>
<dbReference type="Proteomes" id="UP000215914">
    <property type="component" value="Chromosome 12"/>
</dbReference>
<dbReference type="PANTHER" id="PTHR42647">
    <property type="entry name" value="SBP (S-RIBONUCLEASE BINDING PROTEIN) FAMILY PROTEIN"/>
    <property type="match status" value="1"/>
</dbReference>
<keyword evidence="4" id="KW-0175">Coiled coil</keyword>
<evidence type="ECO:0000256" key="3">
    <source>
        <dbReference type="ARBA" id="ARBA00022833"/>
    </source>
</evidence>
<evidence type="ECO:0000256" key="2">
    <source>
        <dbReference type="ARBA" id="ARBA00022771"/>
    </source>
</evidence>
<dbReference type="EMBL" id="CM007901">
    <property type="protein sequence ID" value="OTG04836.1"/>
    <property type="molecule type" value="Genomic_DNA"/>
</dbReference>
<dbReference type="OMA" id="TESHSWQ"/>
<dbReference type="InterPro" id="IPR011029">
    <property type="entry name" value="DEATH-like_dom_sf"/>
</dbReference>
<dbReference type="STRING" id="4232.A0A251T2V8"/>
<dbReference type="AlphaFoldDB" id="A0A251T2V8"/>
<dbReference type="EMBL" id="MNCJ02000327">
    <property type="protein sequence ID" value="KAF5777675.1"/>
    <property type="molecule type" value="Genomic_DNA"/>
</dbReference>
<dbReference type="FunFam" id="3.30.40.10:FF:000239">
    <property type="entry name" value="probable BOI-related E3 ubiquitin-protein ligase 2"/>
    <property type="match status" value="1"/>
</dbReference>
<sequence length="265" mass="30442">MAVQAQLYSDHHHHHNNNMGCSNLNQDWVLMSGSSVFGYGDENRVLCSSYEHQQQDQGLIDSQKVMNCHNLVSSSNSRRNGMMIGFQNLSSELERQRLEMNYFLHLQNEKLKAVLNEETRKREAMLMQSYESKMKAIMNEKDQLLNSATIRTKKLETCLQMAEQEAKIWEKKAIESEALVTDLNTKLTQAKATRHEDAESVCNGDDEEQRQEKMVCKMCHVRSTCVLLLPCRHLCCCRHCEGLLIFCPVCETVKNGSLEVFFGLN</sequence>
<evidence type="ECO:0000313" key="6">
    <source>
        <dbReference type="EMBL" id="OTG04836.1"/>
    </source>
</evidence>
<dbReference type="PANTHER" id="PTHR42647:SF71">
    <property type="entry name" value="E3 UBIQUITIN-PROTEIN LIGASE BOI"/>
    <property type="match status" value="1"/>
</dbReference>
<proteinExistence type="predicted"/>
<evidence type="ECO:0000256" key="1">
    <source>
        <dbReference type="ARBA" id="ARBA00022723"/>
    </source>
</evidence>
<evidence type="ECO:0000313" key="7">
    <source>
        <dbReference type="Proteomes" id="UP000215914"/>
    </source>
</evidence>
<reference evidence="5" key="3">
    <citation type="submission" date="2020-06" db="EMBL/GenBank/DDBJ databases">
        <title>Helianthus annuus Genome sequencing and assembly Release 2.</title>
        <authorList>
            <person name="Gouzy J."/>
            <person name="Langlade N."/>
            <person name="Munos S."/>
        </authorList>
    </citation>
    <scope>NUCLEOTIDE SEQUENCE</scope>
    <source>
        <tissue evidence="5">Leaves</tissue>
    </source>
</reference>
<dbReference type="Gene3D" id="1.10.1170.10">
    <property type="entry name" value="Inhibitor Of Apoptosis Protein (2mihbC-IAP-1), Chain A"/>
    <property type="match status" value="1"/>
</dbReference>
<keyword evidence="7" id="KW-1185">Reference proteome</keyword>
<keyword evidence="1" id="KW-0479">Metal-binding</keyword>
<keyword evidence="3" id="KW-0862">Zinc</keyword>
<dbReference type="OrthoDB" id="1711136at2759"/>
<dbReference type="GO" id="GO:0004842">
    <property type="term" value="F:ubiquitin-protein transferase activity"/>
    <property type="evidence" value="ECO:0000318"/>
    <property type="project" value="GO_Central"/>
</dbReference>
<reference evidence="5 7" key="1">
    <citation type="journal article" date="2017" name="Nature">
        <title>The sunflower genome provides insights into oil metabolism, flowering and Asterid evolution.</title>
        <authorList>
            <person name="Badouin H."/>
            <person name="Gouzy J."/>
            <person name="Grassa C.J."/>
            <person name="Murat F."/>
            <person name="Staton S.E."/>
            <person name="Cottret L."/>
            <person name="Lelandais-Briere C."/>
            <person name="Owens G.L."/>
            <person name="Carrere S."/>
            <person name="Mayjonade B."/>
            <person name="Legrand L."/>
            <person name="Gill N."/>
            <person name="Kane N.C."/>
            <person name="Bowers J.E."/>
            <person name="Hubner S."/>
            <person name="Bellec A."/>
            <person name="Berard A."/>
            <person name="Berges H."/>
            <person name="Blanchet N."/>
            <person name="Boniface M.C."/>
            <person name="Brunel D."/>
            <person name="Catrice O."/>
            <person name="Chaidir N."/>
            <person name="Claudel C."/>
            <person name="Donnadieu C."/>
            <person name="Faraut T."/>
            <person name="Fievet G."/>
            <person name="Helmstetter N."/>
            <person name="King M."/>
            <person name="Knapp S.J."/>
            <person name="Lai Z."/>
            <person name="Le Paslier M.C."/>
            <person name="Lippi Y."/>
            <person name="Lorenzon L."/>
            <person name="Mandel J.R."/>
            <person name="Marage G."/>
            <person name="Marchand G."/>
            <person name="Marquand E."/>
            <person name="Bret-Mestries E."/>
            <person name="Morien E."/>
            <person name="Nambeesan S."/>
            <person name="Nguyen T."/>
            <person name="Pegot-Espagnet P."/>
            <person name="Pouilly N."/>
            <person name="Raftis F."/>
            <person name="Sallet E."/>
            <person name="Schiex T."/>
            <person name="Thomas J."/>
            <person name="Vandecasteele C."/>
            <person name="Vares D."/>
            <person name="Vear F."/>
            <person name="Vautrin S."/>
            <person name="Crespi M."/>
            <person name="Mangin B."/>
            <person name="Burke J.M."/>
            <person name="Salse J."/>
            <person name="Munos S."/>
            <person name="Vincourt P."/>
            <person name="Rieseberg L.H."/>
            <person name="Langlade N.B."/>
        </authorList>
    </citation>
    <scope>NUCLEOTIDE SEQUENCE [LARGE SCALE GENOMIC DNA]</scope>
    <source>
        <strain evidence="7">cv. SF193</strain>
        <tissue evidence="5">Leaves</tissue>
    </source>
</reference>
<dbReference type="Gramene" id="mRNA:HanXRQr2_Chr12g0538551">
    <property type="protein sequence ID" value="mRNA:HanXRQr2_Chr12g0538551"/>
    <property type="gene ID" value="HanXRQr2_Chr12g0538551"/>
</dbReference>
<accession>A0A251T2V8</accession>
<keyword evidence="2" id="KW-0863">Zinc-finger</keyword>
<organism evidence="6 7">
    <name type="scientific">Helianthus annuus</name>
    <name type="common">Common sunflower</name>
    <dbReference type="NCBI Taxonomy" id="4232"/>
    <lineage>
        <taxon>Eukaryota</taxon>
        <taxon>Viridiplantae</taxon>
        <taxon>Streptophyta</taxon>
        <taxon>Embryophyta</taxon>
        <taxon>Tracheophyta</taxon>
        <taxon>Spermatophyta</taxon>
        <taxon>Magnoliopsida</taxon>
        <taxon>eudicotyledons</taxon>
        <taxon>Gunneridae</taxon>
        <taxon>Pentapetalae</taxon>
        <taxon>asterids</taxon>
        <taxon>campanulids</taxon>
        <taxon>Asterales</taxon>
        <taxon>Asteraceae</taxon>
        <taxon>Asteroideae</taxon>
        <taxon>Heliantheae alliance</taxon>
        <taxon>Heliantheae</taxon>
        <taxon>Helianthus</taxon>
    </lineage>
</organism>
<protein>
    <submittedName>
        <fullName evidence="5">E3 ubiquitin-protein ligase BOI</fullName>
    </submittedName>
</protein>
<evidence type="ECO:0000256" key="4">
    <source>
        <dbReference type="SAM" id="Coils"/>
    </source>
</evidence>
<dbReference type="Gene3D" id="1.10.533.10">
    <property type="entry name" value="Death Domain, Fas"/>
    <property type="match status" value="1"/>
</dbReference>
<evidence type="ECO:0000313" key="5">
    <source>
        <dbReference type="EMBL" id="KAF5777675.1"/>
    </source>
</evidence>
<name>A0A251T2V8_HELAN</name>
<dbReference type="Pfam" id="PF13920">
    <property type="entry name" value="zf-C3HC4_3"/>
    <property type="match status" value="1"/>
</dbReference>
<dbReference type="GO" id="GO:0008270">
    <property type="term" value="F:zinc ion binding"/>
    <property type="evidence" value="ECO:0007669"/>
    <property type="project" value="UniProtKB-KW"/>
</dbReference>
<gene>
    <name evidence="6" type="ORF">HannXRQ_Chr12g0366811</name>
    <name evidence="5" type="ORF">HanXRQr2_Chr12g0538551</name>
</gene>
<feature type="coiled-coil region" evidence="4">
    <location>
        <begin position="108"/>
        <end position="179"/>
    </location>
</feature>